<keyword evidence="8 13" id="KW-0472">Membrane</keyword>
<dbReference type="GO" id="GO:0015031">
    <property type="term" value="P:protein transport"/>
    <property type="evidence" value="ECO:0007669"/>
    <property type="project" value="UniProtKB-KW"/>
</dbReference>
<keyword evidence="6 13" id="KW-0732">Signal</keyword>
<name>A0A1H2R6S5_9GAMM</name>
<keyword evidence="5 13" id="KW-0813">Transport</keyword>
<keyword evidence="9 13" id="KW-0564">Palmitate</keyword>
<dbReference type="CDD" id="cd16326">
    <property type="entry name" value="LolB"/>
    <property type="match status" value="1"/>
</dbReference>
<protein>
    <recommendedName>
        <fullName evidence="4 13">Outer-membrane lipoprotein LolB</fullName>
    </recommendedName>
</protein>
<dbReference type="STRING" id="574349.SAMN05443545_101226"/>
<comment type="function">
    <text evidence="13">Plays a critical role in the incorporation of lipoproteins in the outer membrane after they are released by the LolA protein.</text>
</comment>
<dbReference type="InterPro" id="IPR029046">
    <property type="entry name" value="LolA/LolB/LppX"/>
</dbReference>
<comment type="subunit">
    <text evidence="3 13">Monomer.</text>
</comment>
<evidence type="ECO:0000256" key="13">
    <source>
        <dbReference type="HAMAP-Rule" id="MF_00233"/>
    </source>
</evidence>
<evidence type="ECO:0000256" key="9">
    <source>
        <dbReference type="ARBA" id="ARBA00023139"/>
    </source>
</evidence>
<dbReference type="GO" id="GO:0044874">
    <property type="term" value="P:lipoprotein localization to outer membrane"/>
    <property type="evidence" value="ECO:0007669"/>
    <property type="project" value="UniProtKB-UniRule"/>
</dbReference>
<evidence type="ECO:0000256" key="6">
    <source>
        <dbReference type="ARBA" id="ARBA00022729"/>
    </source>
</evidence>
<dbReference type="AlphaFoldDB" id="A0A1H2R6S5"/>
<keyword evidence="10 13" id="KW-0143">Chaperone</keyword>
<keyword evidence="11 13" id="KW-0998">Cell outer membrane</keyword>
<evidence type="ECO:0000256" key="5">
    <source>
        <dbReference type="ARBA" id="ARBA00022448"/>
    </source>
</evidence>
<comment type="subcellular location">
    <subcellularLocation>
        <location evidence="1 13">Cell outer membrane</location>
        <topology evidence="1 13">Lipid-anchor</topology>
    </subcellularLocation>
</comment>
<evidence type="ECO:0000256" key="8">
    <source>
        <dbReference type="ARBA" id="ARBA00023136"/>
    </source>
</evidence>
<dbReference type="Proteomes" id="UP000198500">
    <property type="component" value="Unassembled WGS sequence"/>
</dbReference>
<organism evidence="14 15">
    <name type="scientific">Aidingimonas halophila</name>
    <dbReference type="NCBI Taxonomy" id="574349"/>
    <lineage>
        <taxon>Bacteria</taxon>
        <taxon>Pseudomonadati</taxon>
        <taxon>Pseudomonadota</taxon>
        <taxon>Gammaproteobacteria</taxon>
        <taxon>Oceanospirillales</taxon>
        <taxon>Halomonadaceae</taxon>
        <taxon>Aidingimonas</taxon>
    </lineage>
</organism>
<dbReference type="HAMAP" id="MF_00233">
    <property type="entry name" value="LolB"/>
    <property type="match status" value="1"/>
</dbReference>
<evidence type="ECO:0000256" key="3">
    <source>
        <dbReference type="ARBA" id="ARBA00011245"/>
    </source>
</evidence>
<dbReference type="GO" id="GO:0009279">
    <property type="term" value="C:cell outer membrane"/>
    <property type="evidence" value="ECO:0007669"/>
    <property type="project" value="UniProtKB-SubCell"/>
</dbReference>
<dbReference type="RefSeq" id="WP_092567651.1">
    <property type="nucleotide sequence ID" value="NZ_BMXH01000001.1"/>
</dbReference>
<evidence type="ECO:0000256" key="1">
    <source>
        <dbReference type="ARBA" id="ARBA00004459"/>
    </source>
</evidence>
<dbReference type="InterPro" id="IPR004565">
    <property type="entry name" value="OM_lipoprot_LolB"/>
</dbReference>
<keyword evidence="7 13" id="KW-0653">Protein transport</keyword>
<evidence type="ECO:0000313" key="15">
    <source>
        <dbReference type="Proteomes" id="UP000198500"/>
    </source>
</evidence>
<keyword evidence="15" id="KW-1185">Reference proteome</keyword>
<dbReference type="PROSITE" id="PS51257">
    <property type="entry name" value="PROKAR_LIPOPROTEIN"/>
    <property type="match status" value="1"/>
</dbReference>
<evidence type="ECO:0000256" key="12">
    <source>
        <dbReference type="ARBA" id="ARBA00023288"/>
    </source>
</evidence>
<dbReference type="SUPFAM" id="SSF89392">
    <property type="entry name" value="Prokaryotic lipoproteins and lipoprotein localization factors"/>
    <property type="match status" value="1"/>
</dbReference>
<evidence type="ECO:0000256" key="2">
    <source>
        <dbReference type="ARBA" id="ARBA00009696"/>
    </source>
</evidence>
<evidence type="ECO:0000256" key="10">
    <source>
        <dbReference type="ARBA" id="ARBA00023186"/>
    </source>
</evidence>
<sequence length="201" mass="22902">MTRLFTVFLFTVLMVGCASRPPSHEDGPQPGQWDAQESTLEALERWQLVGKVGLRLPNDSTSANLDWHQGAAYYRMMLTGPFGSGRSVLEGRSDEVTLTTGEGRFEAETPEALMQEQLGWSLPVSSLHYWVRGLPAPDRASQREMDDRGFPAELDQDGWTIEYRDWTLVEDLWLPRRMVMTQDDVRATLVVNEWEPQVDND</sequence>
<accession>A0A1H2R6S5</accession>
<gene>
    <name evidence="13" type="primary">lolB</name>
    <name evidence="14" type="ORF">SAMN05443545_101226</name>
</gene>
<reference evidence="14 15" key="1">
    <citation type="submission" date="2016-10" db="EMBL/GenBank/DDBJ databases">
        <authorList>
            <person name="de Groot N.N."/>
        </authorList>
    </citation>
    <scope>NUCLEOTIDE SEQUENCE [LARGE SCALE GENOMIC DNA]</scope>
    <source>
        <strain evidence="14 15">DSM 19219</strain>
    </source>
</reference>
<dbReference type="EMBL" id="FNNI01000001">
    <property type="protein sequence ID" value="SDW14379.1"/>
    <property type="molecule type" value="Genomic_DNA"/>
</dbReference>
<evidence type="ECO:0000256" key="4">
    <source>
        <dbReference type="ARBA" id="ARBA00016202"/>
    </source>
</evidence>
<evidence type="ECO:0000313" key="14">
    <source>
        <dbReference type="EMBL" id="SDW14379.1"/>
    </source>
</evidence>
<proteinExistence type="inferred from homology"/>
<evidence type="ECO:0000256" key="7">
    <source>
        <dbReference type="ARBA" id="ARBA00022927"/>
    </source>
</evidence>
<dbReference type="Pfam" id="PF03550">
    <property type="entry name" value="LolB"/>
    <property type="match status" value="1"/>
</dbReference>
<evidence type="ECO:0000256" key="11">
    <source>
        <dbReference type="ARBA" id="ARBA00023237"/>
    </source>
</evidence>
<dbReference type="NCBIfam" id="TIGR00548">
    <property type="entry name" value="lolB"/>
    <property type="match status" value="1"/>
</dbReference>
<dbReference type="OrthoDB" id="9797618at2"/>
<keyword evidence="12 13" id="KW-0449">Lipoprotein</keyword>
<dbReference type="Gene3D" id="2.50.20.10">
    <property type="entry name" value="Lipoprotein localisation LolA/LolB/LppX"/>
    <property type="match status" value="1"/>
</dbReference>
<comment type="similarity">
    <text evidence="2 13">Belongs to the LolB family.</text>
</comment>